<feature type="domain" description="Ig-like" evidence="3">
    <location>
        <begin position="9"/>
        <end position="69"/>
    </location>
</feature>
<accession>A0A8C9XB07</accession>
<dbReference type="Gene3D" id="2.60.40.10">
    <property type="entry name" value="Immunoglobulins"/>
    <property type="match status" value="4"/>
</dbReference>
<name>A0A8C9XB07_SANLU</name>
<dbReference type="InterPro" id="IPR007110">
    <property type="entry name" value="Ig-like_dom"/>
</dbReference>
<dbReference type="SUPFAM" id="SSF48726">
    <property type="entry name" value="Immunoglobulin"/>
    <property type="match status" value="4"/>
</dbReference>
<dbReference type="Proteomes" id="UP000694568">
    <property type="component" value="Unplaced"/>
</dbReference>
<dbReference type="GO" id="GO:0007166">
    <property type="term" value="P:cell surface receptor signaling pathway"/>
    <property type="evidence" value="ECO:0007669"/>
    <property type="project" value="TreeGrafter"/>
</dbReference>
<feature type="domain" description="Ig-like" evidence="3">
    <location>
        <begin position="249"/>
        <end position="329"/>
    </location>
</feature>
<evidence type="ECO:0000259" key="3">
    <source>
        <dbReference type="PROSITE" id="PS50835"/>
    </source>
</evidence>
<sequence length="512" mass="58736">VNCLFIFSGETITVRCEIKGVGDTEWEYEWRTTSSNTSPTHSEYRISSASVSHSGRYWCKGRRDSYSSTEWSNPFQLIVSFSNKAVVSLQPNWPLIFSGETITVGCDISRVGYTEWHEYTEWEYEWSKPNSNTIPTNNGYIISSATVSNSGNYRCMGKPKRDLYSSTAWSNVITLIVSRKLNCAKCFFCIITPIPWTLIERKNAVFLSTGQIRVSQEGVYRCRGGRGSPVYYTEYSDSINIHKIVTNRAVVILQPNWPEIYSGETITLRCEIQGRDTEWEYEWMTTSSYKPPNLNEYRIRSVSPSYRGDYWCKGRLKRAQQNSTEWSISFTLTASYNPPQPVLTVPDGVQHFTSDSVLLSCEGNSTKWRVKSLPENSYWSYCSNWRRMTRSTCTIHRYRLSAAVFWCESGSREFSNAVNITIQGMDHIILVSPVHSVTEGESVTLGCKCWTEKILSNVTFYKNDKLIQYDTRVDMKISAVSKSDEGFYRCEYSGNLSPQSWMSVKSLPDFIQ</sequence>
<evidence type="ECO:0000256" key="2">
    <source>
        <dbReference type="ARBA" id="ARBA00023157"/>
    </source>
</evidence>
<evidence type="ECO:0000256" key="1">
    <source>
        <dbReference type="ARBA" id="ARBA00022729"/>
    </source>
</evidence>
<dbReference type="PANTHER" id="PTHR11481:SF64">
    <property type="entry name" value="FC RECEPTOR-LIKE PROTEIN 4"/>
    <property type="match status" value="1"/>
</dbReference>
<keyword evidence="1" id="KW-0732">Signal</keyword>
<reference evidence="4" key="1">
    <citation type="submission" date="2025-08" db="UniProtKB">
        <authorList>
            <consortium name="Ensembl"/>
        </authorList>
    </citation>
    <scope>IDENTIFICATION</scope>
</reference>
<dbReference type="GO" id="GO:0006955">
    <property type="term" value="P:immune response"/>
    <property type="evidence" value="ECO:0007669"/>
    <property type="project" value="TreeGrafter"/>
</dbReference>
<dbReference type="GO" id="GO:0009897">
    <property type="term" value="C:external side of plasma membrane"/>
    <property type="evidence" value="ECO:0007669"/>
    <property type="project" value="TreeGrafter"/>
</dbReference>
<organism evidence="4 5">
    <name type="scientific">Sander lucioperca</name>
    <name type="common">Pike-perch</name>
    <name type="synonym">Perca lucioperca</name>
    <dbReference type="NCBI Taxonomy" id="283035"/>
    <lineage>
        <taxon>Eukaryota</taxon>
        <taxon>Metazoa</taxon>
        <taxon>Chordata</taxon>
        <taxon>Craniata</taxon>
        <taxon>Vertebrata</taxon>
        <taxon>Euteleostomi</taxon>
        <taxon>Actinopterygii</taxon>
        <taxon>Neopterygii</taxon>
        <taxon>Teleostei</taxon>
        <taxon>Neoteleostei</taxon>
        <taxon>Acanthomorphata</taxon>
        <taxon>Eupercaria</taxon>
        <taxon>Perciformes</taxon>
        <taxon>Percoidei</taxon>
        <taxon>Percidae</taxon>
        <taxon>Luciopercinae</taxon>
        <taxon>Sander</taxon>
    </lineage>
</organism>
<dbReference type="PANTHER" id="PTHR11481">
    <property type="entry name" value="IMMUNOGLOBULIN FC RECEPTOR"/>
    <property type="match status" value="1"/>
</dbReference>
<dbReference type="SMART" id="SM00408">
    <property type="entry name" value="IGc2"/>
    <property type="match status" value="2"/>
</dbReference>
<dbReference type="InterPro" id="IPR003598">
    <property type="entry name" value="Ig_sub2"/>
</dbReference>
<feature type="domain" description="Ig-like" evidence="3">
    <location>
        <begin position="426"/>
        <end position="503"/>
    </location>
</feature>
<dbReference type="InterPro" id="IPR003599">
    <property type="entry name" value="Ig_sub"/>
</dbReference>
<reference evidence="4" key="2">
    <citation type="submission" date="2025-09" db="UniProtKB">
        <authorList>
            <consortium name="Ensembl"/>
        </authorList>
    </citation>
    <scope>IDENTIFICATION</scope>
</reference>
<dbReference type="GO" id="GO:0004888">
    <property type="term" value="F:transmembrane signaling receptor activity"/>
    <property type="evidence" value="ECO:0007669"/>
    <property type="project" value="TreeGrafter"/>
</dbReference>
<evidence type="ECO:0000313" key="4">
    <source>
        <dbReference type="Ensembl" id="ENSSLUP00000006106.1"/>
    </source>
</evidence>
<dbReference type="SMART" id="SM00409">
    <property type="entry name" value="IG"/>
    <property type="match status" value="4"/>
</dbReference>
<evidence type="ECO:0000313" key="5">
    <source>
        <dbReference type="Proteomes" id="UP000694568"/>
    </source>
</evidence>
<proteinExistence type="predicted"/>
<dbReference type="AlphaFoldDB" id="A0A8C9XB07"/>
<dbReference type="InterPro" id="IPR036179">
    <property type="entry name" value="Ig-like_dom_sf"/>
</dbReference>
<dbReference type="Ensembl" id="ENSSLUT00000006262.1">
    <property type="protein sequence ID" value="ENSSLUP00000006106.1"/>
    <property type="gene ID" value="ENSSLUG00000002687.1"/>
</dbReference>
<dbReference type="PROSITE" id="PS50835">
    <property type="entry name" value="IG_LIKE"/>
    <property type="match status" value="4"/>
</dbReference>
<keyword evidence="2" id="KW-1015">Disulfide bond</keyword>
<feature type="domain" description="Ig-like" evidence="3">
    <location>
        <begin position="99"/>
        <end position="155"/>
    </location>
</feature>
<protein>
    <recommendedName>
        <fullName evidence="3">Ig-like domain-containing protein</fullName>
    </recommendedName>
</protein>
<dbReference type="InterPro" id="IPR013783">
    <property type="entry name" value="Ig-like_fold"/>
</dbReference>
<dbReference type="InterPro" id="IPR050488">
    <property type="entry name" value="Ig_Fc_receptor"/>
</dbReference>
<dbReference type="Pfam" id="PF13927">
    <property type="entry name" value="Ig_3"/>
    <property type="match status" value="1"/>
</dbReference>
<keyword evidence="5" id="KW-1185">Reference proteome</keyword>
<dbReference type="Pfam" id="PF13895">
    <property type="entry name" value="Ig_2"/>
    <property type="match status" value="2"/>
</dbReference>
<dbReference type="GeneTree" id="ENSGT00940000162700"/>